<reference evidence="13 14" key="1">
    <citation type="journal article" date="2013" name="Int. J. Med. Microbiol.">
        <title>Legionella oakridgensis ATCC 33761 genome sequence and phenotypic characterization reveals its replication capacity in amoebae.</title>
        <authorList>
            <person name="Brzuszkiewicz E."/>
            <person name="Schulz T."/>
            <person name="Rydzewski K."/>
            <person name="Daniel R."/>
            <person name="Gillmaier N."/>
            <person name="Dittmann C."/>
            <person name="Holland G."/>
            <person name="Schunder E."/>
            <person name="Lautner M."/>
            <person name="Eisenreich W."/>
            <person name="Luck C."/>
            <person name="Heuner K."/>
        </authorList>
    </citation>
    <scope>NUCLEOTIDE SEQUENCE [LARGE SCALE GENOMIC DNA]</scope>
    <source>
        <strain>OR-10</strain>
        <strain evidence="14">ATCC 33761</strain>
    </source>
</reference>
<dbReference type="Gene3D" id="2.40.50.100">
    <property type="match status" value="2"/>
</dbReference>
<proteinExistence type="inferred from homology"/>
<dbReference type="FunFam" id="3.30.559.10:FF:000004">
    <property type="entry name" value="Acetyltransferase component of pyruvate dehydrogenase complex"/>
    <property type="match status" value="1"/>
</dbReference>
<dbReference type="PROSITE" id="PS00189">
    <property type="entry name" value="LIPOYL"/>
    <property type="match status" value="2"/>
</dbReference>
<comment type="subunit">
    <text evidence="2 9">Forms a 24-polypeptide structural core with octahedral symmetry.</text>
</comment>
<dbReference type="Gene3D" id="4.10.320.10">
    <property type="entry name" value="E3-binding domain"/>
    <property type="match status" value="1"/>
</dbReference>
<feature type="compositionally biased region" description="Low complexity" evidence="10">
    <location>
        <begin position="250"/>
        <end position="259"/>
    </location>
</feature>
<feature type="compositionally biased region" description="Basic and acidic residues" evidence="10">
    <location>
        <begin position="108"/>
        <end position="136"/>
    </location>
</feature>
<comment type="similarity">
    <text evidence="1 9">Belongs to the 2-oxoacid dehydrogenase family.</text>
</comment>
<evidence type="ECO:0000256" key="2">
    <source>
        <dbReference type="ARBA" id="ARBA00011484"/>
    </source>
</evidence>
<dbReference type="InterPro" id="IPR003016">
    <property type="entry name" value="2-oxoA_DH_lipoyl-BS"/>
</dbReference>
<dbReference type="CDD" id="cd06849">
    <property type="entry name" value="lipoyl_domain"/>
    <property type="match status" value="2"/>
</dbReference>
<dbReference type="Pfam" id="PF02817">
    <property type="entry name" value="E3_binding"/>
    <property type="match status" value="1"/>
</dbReference>
<feature type="region of interest" description="Disordered" evidence="10">
    <location>
        <begin position="218"/>
        <end position="259"/>
    </location>
</feature>
<feature type="compositionally biased region" description="Basic and acidic residues" evidence="10">
    <location>
        <begin position="230"/>
        <end position="242"/>
    </location>
</feature>
<feature type="domain" description="Peripheral subunit-binding (PSBD)" evidence="12">
    <location>
        <begin position="271"/>
        <end position="308"/>
    </location>
</feature>
<dbReference type="Proteomes" id="UP000018838">
    <property type="component" value="Chromosome"/>
</dbReference>
<dbReference type="SUPFAM" id="SSF47005">
    <property type="entry name" value="Peripheral subunit-binding domain of 2-oxo acid dehydrogenase complex"/>
    <property type="match status" value="1"/>
</dbReference>
<dbReference type="EC" id="2.3.1.12" evidence="9"/>
<dbReference type="SUPFAM" id="SSF51230">
    <property type="entry name" value="Single hybrid motif"/>
    <property type="match status" value="2"/>
</dbReference>
<dbReference type="InterPro" id="IPR000089">
    <property type="entry name" value="Biotin_lipoyl"/>
</dbReference>
<keyword evidence="6 9" id="KW-0012">Acyltransferase</keyword>
<evidence type="ECO:0000256" key="10">
    <source>
        <dbReference type="SAM" id="MobiDB-lite"/>
    </source>
</evidence>
<dbReference type="Gene3D" id="3.30.559.10">
    <property type="entry name" value="Chloramphenicol acetyltransferase-like domain"/>
    <property type="match status" value="1"/>
</dbReference>
<dbReference type="InterPro" id="IPR023213">
    <property type="entry name" value="CAT-like_dom_sf"/>
</dbReference>
<dbReference type="AlphaFoldDB" id="W0BG00"/>
<dbReference type="GO" id="GO:0004742">
    <property type="term" value="F:dihydrolipoyllysine-residue acetyltransferase activity"/>
    <property type="evidence" value="ECO:0007669"/>
    <property type="project" value="UniProtKB-UniRule"/>
</dbReference>
<dbReference type="PATRIC" id="fig|1268635.3.peg.1847"/>
<evidence type="ECO:0000256" key="3">
    <source>
        <dbReference type="ARBA" id="ARBA00022679"/>
    </source>
</evidence>
<comment type="cofactor">
    <cofactor evidence="9">
        <name>(R)-lipoate</name>
        <dbReference type="ChEBI" id="CHEBI:83088"/>
    </cofactor>
    <text evidence="9">Binds 2 lipoyl cofactors covalently.</text>
</comment>
<dbReference type="GO" id="GO:0045254">
    <property type="term" value="C:pyruvate dehydrogenase complex"/>
    <property type="evidence" value="ECO:0007669"/>
    <property type="project" value="UniProtKB-UniRule"/>
</dbReference>
<feature type="domain" description="Lipoyl-binding" evidence="11">
    <location>
        <begin position="138"/>
        <end position="212"/>
    </location>
</feature>
<evidence type="ECO:0000256" key="7">
    <source>
        <dbReference type="ARBA" id="ARBA00025211"/>
    </source>
</evidence>
<organism evidence="13 14">
    <name type="scientific">Legionella oakridgensis ATCC 33761 = DSM 21215</name>
    <dbReference type="NCBI Taxonomy" id="1268635"/>
    <lineage>
        <taxon>Bacteria</taxon>
        <taxon>Pseudomonadati</taxon>
        <taxon>Pseudomonadota</taxon>
        <taxon>Gammaproteobacteria</taxon>
        <taxon>Legionellales</taxon>
        <taxon>Legionellaceae</taxon>
        <taxon>Legionella</taxon>
    </lineage>
</organism>
<dbReference type="InterPro" id="IPR011053">
    <property type="entry name" value="Single_hybrid_motif"/>
</dbReference>
<dbReference type="GO" id="GO:0031405">
    <property type="term" value="F:lipoic acid binding"/>
    <property type="evidence" value="ECO:0007669"/>
    <property type="project" value="TreeGrafter"/>
</dbReference>
<sequence>MHVREKYDVCTIKARDYRYGRRKKIKVPDIGGATGVDVIEILVQVGDEISKETPLITLESDKASMEIPSSEAGVIQSIEVKVGDKVSAGDVILLLAPSQSESLKTKAKSQDDSVRKSVKKTSDDSKESERNIQKGSVEKEIKIPDIGGAHEVEVIEILVHEGDNVAKDAPLITLESDKASMEIPSPCEGTIQAIKVKLGDKVSEGDVILTLTQEEVALEPESKPALSSTNDKDKEEQGRETHPPVTSEKPPVASSVSSSSAIGIKPDAAIFAGPAVRRLAREFGVNLAEVRGTGRKARISKEDVQQFVKTKLQEKSTGGFAIPSVPSIDFSQFGGIEAKPLNKIKRLTGMNVHRSWLTIPHVTQFDEADITELEAFRQVEAEKAKKLDYKLTLLAFVCKVISKALVEFPQFNASLDASGENLIYKHYFNIGVAVETPSGLVVPVIKEVDRLSVSDIAKEMGRLSTKAREKGLMPADMNGGCFTISSLGGIGGTAFTPIVNSPEVAILGLSRSMIKPVYRDGEFKPRLMLPLSLSYDHRVIDGAEAARFTRFVSDSLGDIRKILL</sequence>
<dbReference type="HOGENOM" id="CLU_016733_10_0_6"/>
<name>W0BG00_9GAMM</name>
<evidence type="ECO:0000256" key="1">
    <source>
        <dbReference type="ARBA" id="ARBA00007317"/>
    </source>
</evidence>
<keyword evidence="4" id="KW-0677">Repeat</keyword>
<dbReference type="GO" id="GO:0006086">
    <property type="term" value="P:pyruvate decarboxylation to acetyl-CoA"/>
    <property type="evidence" value="ECO:0007669"/>
    <property type="project" value="UniProtKB-UniRule"/>
</dbReference>
<evidence type="ECO:0000259" key="12">
    <source>
        <dbReference type="PROSITE" id="PS51826"/>
    </source>
</evidence>
<dbReference type="FunFam" id="2.40.50.100:FF:000009">
    <property type="entry name" value="Acetyltransferase component of pyruvate dehydrogenase complex"/>
    <property type="match status" value="2"/>
</dbReference>
<dbReference type="InterPro" id="IPR004167">
    <property type="entry name" value="PSBD"/>
</dbReference>
<evidence type="ECO:0000256" key="8">
    <source>
        <dbReference type="ARBA" id="ARBA00048370"/>
    </source>
</evidence>
<keyword evidence="3 9" id="KW-0808">Transferase</keyword>
<evidence type="ECO:0000313" key="13">
    <source>
        <dbReference type="EMBL" id="AHE67359.1"/>
    </source>
</evidence>
<dbReference type="KEGG" id="lok:Loa_01812"/>
<evidence type="ECO:0000256" key="4">
    <source>
        <dbReference type="ARBA" id="ARBA00022737"/>
    </source>
</evidence>
<comment type="function">
    <text evidence="7">The pyruvate dehydrogenase complex catalyzes the overall conversion of pyruvate to acetyl-CoA and CO(2). It contains multiple copies of three enzymatic components: pyruvate dehydrogenase (E1), dihydrolipoamide acetyltransferase (E2) and lipoamide dehydrogenase (E3).</text>
</comment>
<evidence type="ECO:0000313" key="14">
    <source>
        <dbReference type="Proteomes" id="UP000018838"/>
    </source>
</evidence>
<feature type="region of interest" description="Disordered" evidence="10">
    <location>
        <begin position="104"/>
        <end position="136"/>
    </location>
</feature>
<dbReference type="GO" id="GO:0005737">
    <property type="term" value="C:cytoplasm"/>
    <property type="evidence" value="ECO:0007669"/>
    <property type="project" value="TreeGrafter"/>
</dbReference>
<gene>
    <name evidence="13" type="ORF">Loa_01812</name>
</gene>
<dbReference type="PANTHER" id="PTHR43178:SF2">
    <property type="entry name" value="DIHYDROLIPOYLLYSINE-RESIDUE ACETYLTRANSFERASE COMPONENT OF PYRUVATE DEHYDROGENASE COMPLEX"/>
    <property type="match status" value="1"/>
</dbReference>
<protein>
    <recommendedName>
        <fullName evidence="9">Acetyltransferase component of pyruvate dehydrogenase complex</fullName>
        <ecNumber evidence="9">2.3.1.12</ecNumber>
    </recommendedName>
</protein>
<dbReference type="PROSITE" id="PS50968">
    <property type="entry name" value="BIOTINYL_LIPOYL"/>
    <property type="match status" value="2"/>
</dbReference>
<dbReference type="PANTHER" id="PTHR43178">
    <property type="entry name" value="DIHYDROLIPOAMIDE ACETYLTRANSFERASE COMPONENT OF PYRUVATE DEHYDROGENASE COMPLEX"/>
    <property type="match status" value="1"/>
</dbReference>
<evidence type="ECO:0000256" key="6">
    <source>
        <dbReference type="ARBA" id="ARBA00023315"/>
    </source>
</evidence>
<dbReference type="SUPFAM" id="SSF52777">
    <property type="entry name" value="CoA-dependent acyltransferases"/>
    <property type="match status" value="1"/>
</dbReference>
<comment type="catalytic activity">
    <reaction evidence="8 9">
        <text>N(6)-[(R)-dihydrolipoyl]-L-lysyl-[protein] + acetyl-CoA = N(6)-[(R)-S(8)-acetyldihydrolipoyl]-L-lysyl-[protein] + CoA</text>
        <dbReference type="Rhea" id="RHEA:17017"/>
        <dbReference type="Rhea" id="RHEA-COMP:10475"/>
        <dbReference type="Rhea" id="RHEA-COMP:10478"/>
        <dbReference type="ChEBI" id="CHEBI:57287"/>
        <dbReference type="ChEBI" id="CHEBI:57288"/>
        <dbReference type="ChEBI" id="CHEBI:83100"/>
        <dbReference type="ChEBI" id="CHEBI:83111"/>
        <dbReference type="EC" id="2.3.1.12"/>
    </reaction>
</comment>
<keyword evidence="5 9" id="KW-0450">Lipoyl</keyword>
<dbReference type="NCBIfam" id="TIGR01348">
    <property type="entry name" value="PDHac_trf_long"/>
    <property type="match status" value="1"/>
</dbReference>
<dbReference type="Pfam" id="PF00198">
    <property type="entry name" value="2-oxoacid_dh"/>
    <property type="match status" value="1"/>
</dbReference>
<dbReference type="eggNOG" id="COG0508">
    <property type="taxonomic scope" value="Bacteria"/>
</dbReference>
<dbReference type="Pfam" id="PF00364">
    <property type="entry name" value="Biotin_lipoyl"/>
    <property type="match status" value="2"/>
</dbReference>
<dbReference type="STRING" id="1268635.Loa_01812"/>
<keyword evidence="14" id="KW-1185">Reference proteome</keyword>
<dbReference type="PROSITE" id="PS51826">
    <property type="entry name" value="PSBD"/>
    <property type="match status" value="1"/>
</dbReference>
<feature type="domain" description="Lipoyl-binding" evidence="11">
    <location>
        <begin position="22"/>
        <end position="96"/>
    </location>
</feature>
<dbReference type="InterPro" id="IPR036625">
    <property type="entry name" value="E3-bd_dom_sf"/>
</dbReference>
<keyword evidence="13" id="KW-0670">Pyruvate</keyword>
<dbReference type="InterPro" id="IPR001078">
    <property type="entry name" value="2-oxoacid_DH_actylTfrase"/>
</dbReference>
<accession>W0BG00</accession>
<dbReference type="InterPro" id="IPR050743">
    <property type="entry name" value="2-oxoacid_DH_E2_comp"/>
</dbReference>
<evidence type="ECO:0000256" key="9">
    <source>
        <dbReference type="RuleBase" id="RU361137"/>
    </source>
</evidence>
<evidence type="ECO:0000259" key="11">
    <source>
        <dbReference type="PROSITE" id="PS50968"/>
    </source>
</evidence>
<dbReference type="InterPro" id="IPR006256">
    <property type="entry name" value="AcTrfase_Pyrv_DH_cplx"/>
</dbReference>
<evidence type="ECO:0000256" key="5">
    <source>
        <dbReference type="ARBA" id="ARBA00022823"/>
    </source>
</evidence>
<dbReference type="EMBL" id="CP004006">
    <property type="protein sequence ID" value="AHE67359.1"/>
    <property type="molecule type" value="Genomic_DNA"/>
</dbReference>